<dbReference type="Proteomes" id="UP001165135">
    <property type="component" value="Unassembled WGS sequence"/>
</dbReference>
<dbReference type="InterPro" id="IPR036890">
    <property type="entry name" value="HATPase_C_sf"/>
</dbReference>
<dbReference type="GO" id="GO:0005524">
    <property type="term" value="F:ATP binding"/>
    <property type="evidence" value="ECO:0007669"/>
    <property type="project" value="UniProtKB-KW"/>
</dbReference>
<evidence type="ECO:0000256" key="4">
    <source>
        <dbReference type="ARBA" id="ARBA00022679"/>
    </source>
</evidence>
<evidence type="ECO:0000256" key="9">
    <source>
        <dbReference type="SAM" id="Phobius"/>
    </source>
</evidence>
<feature type="transmembrane region" description="Helical" evidence="9">
    <location>
        <begin position="71"/>
        <end position="99"/>
    </location>
</feature>
<feature type="transmembrane region" description="Helical" evidence="9">
    <location>
        <begin position="134"/>
        <end position="151"/>
    </location>
</feature>
<evidence type="ECO:0000256" key="5">
    <source>
        <dbReference type="ARBA" id="ARBA00022741"/>
    </source>
</evidence>
<dbReference type="CDD" id="cd16917">
    <property type="entry name" value="HATPase_UhpB-NarQ-NarX-like"/>
    <property type="match status" value="1"/>
</dbReference>
<keyword evidence="7" id="KW-0067">ATP-binding</keyword>
<dbReference type="SUPFAM" id="SSF55874">
    <property type="entry name" value="ATPase domain of HSP90 chaperone/DNA topoisomerase II/histidine kinase"/>
    <property type="match status" value="1"/>
</dbReference>
<evidence type="ECO:0000256" key="8">
    <source>
        <dbReference type="ARBA" id="ARBA00023012"/>
    </source>
</evidence>
<protein>
    <recommendedName>
        <fullName evidence="2">histidine kinase</fullName>
        <ecNumber evidence="2">2.7.13.3</ecNumber>
    </recommendedName>
</protein>
<organism evidence="11 12">
    <name type="scientific">Actinoallomurus iriomotensis</name>
    <dbReference type="NCBI Taxonomy" id="478107"/>
    <lineage>
        <taxon>Bacteria</taxon>
        <taxon>Bacillati</taxon>
        <taxon>Actinomycetota</taxon>
        <taxon>Actinomycetes</taxon>
        <taxon>Streptosporangiales</taxon>
        <taxon>Thermomonosporaceae</taxon>
        <taxon>Actinoallomurus</taxon>
    </lineage>
</organism>
<evidence type="ECO:0000256" key="3">
    <source>
        <dbReference type="ARBA" id="ARBA00022553"/>
    </source>
</evidence>
<keyword evidence="4" id="KW-0808">Transferase</keyword>
<dbReference type="Pfam" id="PF07730">
    <property type="entry name" value="HisKA_3"/>
    <property type="match status" value="1"/>
</dbReference>
<accession>A0A9W6RMD0</accession>
<feature type="domain" description="Signal transduction histidine kinase subgroup 3 dimerisation and phosphoacceptor" evidence="10">
    <location>
        <begin position="184"/>
        <end position="257"/>
    </location>
</feature>
<dbReference type="RefSeq" id="WP_285628685.1">
    <property type="nucleotide sequence ID" value="NZ_BSTJ01000008.1"/>
</dbReference>
<dbReference type="GO" id="GO:0046983">
    <property type="term" value="F:protein dimerization activity"/>
    <property type="evidence" value="ECO:0007669"/>
    <property type="project" value="InterPro"/>
</dbReference>
<keyword evidence="3" id="KW-0597">Phosphoprotein</keyword>
<keyword evidence="9" id="KW-1133">Transmembrane helix</keyword>
<dbReference type="InterPro" id="IPR050482">
    <property type="entry name" value="Sensor_HK_TwoCompSys"/>
</dbReference>
<dbReference type="GO" id="GO:0016020">
    <property type="term" value="C:membrane"/>
    <property type="evidence" value="ECO:0007669"/>
    <property type="project" value="InterPro"/>
</dbReference>
<sequence>MSPRVMPTPRRVLESTQPLVLTAALVWALLDESLSRHGRPPAADVCVALLVLGWCVWVWSSRRPAGQLGALVLFAVSGGVLAMVATSGPGTAAGATALAIAATGRRPESSLAVLGVAILGTVIAAVAAGTPPATWLGCAGTFLGCWVIGGVRRSYGLRAEEAEHALAQERRAVAAEKHAAALEERARIAREIHDILAHSLSALSVNLSAAEGFLADERLPAGQRELVKAQECVRRAGRLAREGMAETRQAVLALREDLRPLTEALAELAETHGAAVEVTGSPVEPSPAAGLVAFRTAQEALTNARKHAPGAAVRIRLDHRADVIELTVRNAPPEAGVARPLADSGTGHGLTGLAERAAVAGGVLEAGVEDDGGWRVCLRISP</sequence>
<proteinExistence type="predicted"/>
<dbReference type="AlphaFoldDB" id="A0A9W6RMD0"/>
<keyword evidence="9" id="KW-0472">Membrane</keyword>
<dbReference type="InterPro" id="IPR011712">
    <property type="entry name" value="Sig_transdc_His_kin_sub3_dim/P"/>
</dbReference>
<dbReference type="Gene3D" id="1.20.5.1930">
    <property type="match status" value="1"/>
</dbReference>
<keyword evidence="5" id="KW-0547">Nucleotide-binding</keyword>
<gene>
    <name evidence="11" type="ORF">Airi01_064160</name>
</gene>
<comment type="catalytic activity">
    <reaction evidence="1">
        <text>ATP + protein L-histidine = ADP + protein N-phospho-L-histidine.</text>
        <dbReference type="EC" id="2.7.13.3"/>
    </reaction>
</comment>
<feature type="transmembrane region" description="Helical" evidence="9">
    <location>
        <begin position="111"/>
        <end position="128"/>
    </location>
</feature>
<name>A0A9W6RMD0_9ACTN</name>
<feature type="transmembrane region" description="Helical" evidence="9">
    <location>
        <begin position="42"/>
        <end position="59"/>
    </location>
</feature>
<evidence type="ECO:0000313" key="12">
    <source>
        <dbReference type="Proteomes" id="UP001165135"/>
    </source>
</evidence>
<evidence type="ECO:0000256" key="6">
    <source>
        <dbReference type="ARBA" id="ARBA00022777"/>
    </source>
</evidence>
<dbReference type="PANTHER" id="PTHR24421">
    <property type="entry name" value="NITRATE/NITRITE SENSOR PROTEIN NARX-RELATED"/>
    <property type="match status" value="1"/>
</dbReference>
<dbReference type="Gene3D" id="3.30.565.10">
    <property type="entry name" value="Histidine kinase-like ATPase, C-terminal domain"/>
    <property type="match status" value="1"/>
</dbReference>
<evidence type="ECO:0000256" key="7">
    <source>
        <dbReference type="ARBA" id="ARBA00022840"/>
    </source>
</evidence>
<reference evidence="11" key="1">
    <citation type="submission" date="2023-03" db="EMBL/GenBank/DDBJ databases">
        <title>Actinoallomurus iriomotensis NBRC 103681.</title>
        <authorList>
            <person name="Ichikawa N."/>
            <person name="Sato H."/>
            <person name="Tonouchi N."/>
        </authorList>
    </citation>
    <scope>NUCLEOTIDE SEQUENCE</scope>
    <source>
        <strain evidence="11">NBRC 103681</strain>
    </source>
</reference>
<dbReference type="GO" id="GO:0000155">
    <property type="term" value="F:phosphorelay sensor kinase activity"/>
    <property type="evidence" value="ECO:0007669"/>
    <property type="project" value="InterPro"/>
</dbReference>
<dbReference type="EC" id="2.7.13.3" evidence="2"/>
<comment type="caution">
    <text evidence="11">The sequence shown here is derived from an EMBL/GenBank/DDBJ whole genome shotgun (WGS) entry which is preliminary data.</text>
</comment>
<keyword evidence="6 11" id="KW-0418">Kinase</keyword>
<keyword evidence="8" id="KW-0902">Two-component regulatory system</keyword>
<evidence type="ECO:0000256" key="2">
    <source>
        <dbReference type="ARBA" id="ARBA00012438"/>
    </source>
</evidence>
<keyword evidence="9" id="KW-0812">Transmembrane</keyword>
<evidence type="ECO:0000259" key="10">
    <source>
        <dbReference type="Pfam" id="PF07730"/>
    </source>
</evidence>
<dbReference type="PANTHER" id="PTHR24421:SF10">
    <property type="entry name" value="NITRATE_NITRITE SENSOR PROTEIN NARQ"/>
    <property type="match status" value="1"/>
</dbReference>
<evidence type="ECO:0000313" key="11">
    <source>
        <dbReference type="EMBL" id="GLY78149.1"/>
    </source>
</evidence>
<dbReference type="EMBL" id="BSTJ01000008">
    <property type="protein sequence ID" value="GLY78149.1"/>
    <property type="molecule type" value="Genomic_DNA"/>
</dbReference>
<evidence type="ECO:0000256" key="1">
    <source>
        <dbReference type="ARBA" id="ARBA00000085"/>
    </source>
</evidence>